<evidence type="ECO:0000313" key="15">
    <source>
        <dbReference type="Ensembl" id="ENSFCTP00005052425.1"/>
    </source>
</evidence>
<dbReference type="InterPro" id="IPR009861">
    <property type="entry name" value="HCST"/>
</dbReference>
<gene>
    <name evidence="15" type="primary">HCST</name>
</gene>
<evidence type="ECO:0000256" key="2">
    <source>
        <dbReference type="ARBA" id="ARBA00006724"/>
    </source>
</evidence>
<organism evidence="15 16">
    <name type="scientific">Felis catus</name>
    <name type="common">Cat</name>
    <name type="synonym">Felis silvestris catus</name>
    <dbReference type="NCBI Taxonomy" id="9685"/>
    <lineage>
        <taxon>Eukaryota</taxon>
        <taxon>Metazoa</taxon>
        <taxon>Chordata</taxon>
        <taxon>Craniata</taxon>
        <taxon>Vertebrata</taxon>
        <taxon>Euteleostomi</taxon>
        <taxon>Mammalia</taxon>
        <taxon>Eutheria</taxon>
        <taxon>Laurasiatheria</taxon>
        <taxon>Carnivora</taxon>
        <taxon>Feliformia</taxon>
        <taxon>Felidae</taxon>
        <taxon>Felinae</taxon>
        <taxon>Felis</taxon>
    </lineage>
</organism>
<keyword evidence="4" id="KW-0597">Phosphoprotein</keyword>
<dbReference type="Pfam" id="PF07213">
    <property type="entry name" value="DAP10"/>
    <property type="match status" value="1"/>
</dbReference>
<evidence type="ECO:0000256" key="8">
    <source>
        <dbReference type="ARBA" id="ARBA00023136"/>
    </source>
</evidence>
<keyword evidence="10" id="KW-0325">Glycoprotein</keyword>
<sequence length="152" mass="16056">SSQLRLWHPQEPDSQPLAPSRGRACLTSPPHPHYLGDSVARIAGPQGRGLGAAPASLFPAEPPPGPRSRRAVLIDSSSLKMIYHCKRVAAALTTPGSCSGCGPPSLPMLVGLMAADLVVSLLIVAVVFVCACPRRRPTQEDDKIYMNMPGRG</sequence>
<keyword evidence="9" id="KW-1015">Disulfide bond</keyword>
<keyword evidence="6" id="KW-0732">Signal</keyword>
<keyword evidence="16" id="KW-1185">Reference proteome</keyword>
<protein>
    <recommendedName>
        <fullName evidence="3">Hematopoietic cell signal transducer</fullName>
    </recommendedName>
    <alternativeName>
        <fullName evidence="12">DNAX-activation protein 10</fullName>
    </alternativeName>
    <alternativeName>
        <fullName evidence="11">Membrane protein DAP10</fullName>
    </alternativeName>
</protein>
<comment type="similarity">
    <text evidence="2">Belongs to the DAP10 family.</text>
</comment>
<proteinExistence type="inferred from homology"/>
<dbReference type="GeneTree" id="ENSGT00390000012777"/>
<keyword evidence="8 14" id="KW-0472">Membrane</keyword>
<reference evidence="15 16" key="1">
    <citation type="submission" date="2021-02" db="EMBL/GenBank/DDBJ databases">
        <title>Safari Cat Assemblies.</title>
        <authorList>
            <person name="Bredemeyer K.R."/>
            <person name="Murphy W.J."/>
        </authorList>
    </citation>
    <scope>NUCLEOTIDE SEQUENCE [LARGE SCALE GENOMIC DNA]</scope>
</reference>
<evidence type="ECO:0000256" key="5">
    <source>
        <dbReference type="ARBA" id="ARBA00022692"/>
    </source>
</evidence>
<evidence type="ECO:0000256" key="1">
    <source>
        <dbReference type="ARBA" id="ARBA00004479"/>
    </source>
</evidence>
<dbReference type="PANTHER" id="PTHR21409">
    <property type="entry name" value="HEMATOPOIETIC CELL SIGNAL TRANSDUCER"/>
    <property type="match status" value="1"/>
</dbReference>
<evidence type="ECO:0000256" key="6">
    <source>
        <dbReference type="ARBA" id="ARBA00022729"/>
    </source>
</evidence>
<comment type="subcellular location">
    <subcellularLocation>
        <location evidence="1">Membrane</location>
        <topology evidence="1">Single-pass type I membrane protein</topology>
    </subcellularLocation>
</comment>
<keyword evidence="7 14" id="KW-1133">Transmembrane helix</keyword>
<keyword evidence="5 14" id="KW-0812">Transmembrane</keyword>
<dbReference type="PANTHER" id="PTHR21409:SF1">
    <property type="entry name" value="HEMATOPOIETIC CELL SIGNAL TRANSDUCER"/>
    <property type="match status" value="1"/>
</dbReference>
<evidence type="ECO:0000256" key="13">
    <source>
        <dbReference type="SAM" id="MobiDB-lite"/>
    </source>
</evidence>
<evidence type="ECO:0000256" key="10">
    <source>
        <dbReference type="ARBA" id="ARBA00023180"/>
    </source>
</evidence>
<feature type="region of interest" description="Disordered" evidence="13">
    <location>
        <begin position="45"/>
        <end position="68"/>
    </location>
</feature>
<reference evidence="15" key="3">
    <citation type="submission" date="2025-09" db="UniProtKB">
        <authorList>
            <consortium name="Ensembl"/>
        </authorList>
    </citation>
    <scope>IDENTIFICATION</scope>
    <source>
        <strain evidence="15">breed Abyssinian</strain>
    </source>
</reference>
<evidence type="ECO:0000256" key="11">
    <source>
        <dbReference type="ARBA" id="ARBA00031053"/>
    </source>
</evidence>
<name>A0ABI7ZZQ3_FELCA</name>
<evidence type="ECO:0000256" key="12">
    <source>
        <dbReference type="ARBA" id="ARBA00031263"/>
    </source>
</evidence>
<accession>A0ABI7ZZQ3</accession>
<feature type="region of interest" description="Disordered" evidence="13">
    <location>
        <begin position="1"/>
        <end position="26"/>
    </location>
</feature>
<reference evidence="15" key="2">
    <citation type="submission" date="2025-08" db="UniProtKB">
        <authorList>
            <consortium name="Ensembl"/>
        </authorList>
    </citation>
    <scope>IDENTIFICATION</scope>
    <source>
        <strain evidence="15">breed Abyssinian</strain>
    </source>
</reference>
<evidence type="ECO:0000256" key="4">
    <source>
        <dbReference type="ARBA" id="ARBA00022553"/>
    </source>
</evidence>
<evidence type="ECO:0000256" key="3">
    <source>
        <dbReference type="ARBA" id="ARBA00018050"/>
    </source>
</evidence>
<evidence type="ECO:0000256" key="7">
    <source>
        <dbReference type="ARBA" id="ARBA00022989"/>
    </source>
</evidence>
<feature type="transmembrane region" description="Helical" evidence="14">
    <location>
        <begin position="108"/>
        <end position="131"/>
    </location>
</feature>
<dbReference type="Proteomes" id="UP000823872">
    <property type="component" value="Chromosome E2"/>
</dbReference>
<dbReference type="Ensembl" id="ENSFCTT00005074324.1">
    <property type="protein sequence ID" value="ENSFCTP00005052425.1"/>
    <property type="gene ID" value="ENSFCTG00005026215.1"/>
</dbReference>
<evidence type="ECO:0000256" key="14">
    <source>
        <dbReference type="SAM" id="Phobius"/>
    </source>
</evidence>
<evidence type="ECO:0000256" key="9">
    <source>
        <dbReference type="ARBA" id="ARBA00023157"/>
    </source>
</evidence>
<evidence type="ECO:0000313" key="16">
    <source>
        <dbReference type="Proteomes" id="UP000823872"/>
    </source>
</evidence>